<evidence type="ECO:0000313" key="2">
    <source>
        <dbReference type="Proteomes" id="UP000038045"/>
    </source>
</evidence>
<evidence type="ECO:0000313" key="3">
    <source>
        <dbReference type="WBParaSite" id="PTRK_0000090900.1"/>
    </source>
</evidence>
<protein>
    <submittedName>
        <fullName evidence="3">MMS19 nucleotide excision repair protein</fullName>
    </submittedName>
</protein>
<dbReference type="WBParaSite" id="PTRK_0000090900.1">
    <property type="protein sequence ID" value="PTRK_0000090900.1"/>
    <property type="gene ID" value="PTRK_0000090900"/>
</dbReference>
<keyword evidence="2" id="KW-1185">Reference proteome</keyword>
<evidence type="ECO:0000256" key="1">
    <source>
        <dbReference type="SAM" id="Coils"/>
    </source>
</evidence>
<feature type="coiled-coil region" evidence="1">
    <location>
        <begin position="551"/>
        <end position="599"/>
    </location>
</feature>
<proteinExistence type="predicted"/>
<name>A0A0N4Z213_PARTI</name>
<sequence length="611" mass="70562">MMNKNEIYKVNVVIAKLYSEMIIKLSENFNYREGWDTVIKGLLTSLIDNIDLRERCVKDYDIITHISKVIPKYNGDDYESVVGLENQLKVLQVLSIDGFIVSDCTVIEEMMPLMIRSLTTKGNDNLKKLSSRIITNICCTYPSYASIVRESPSYKNGKRCLFEDVFKIPSLMTSYISFVNKFDSAVKETLNVNENLFKILLFNFNTLKMDCEPTLRLYVCRFIESLIFDDNDEITELGVKWKTEKYSKPCIKEIFKLIPTISKNSEDLGVLYQFLYKLTLNDDILKLIYDILIEQTSSTSESIFKSYTLLKCFKVASFEDREKIPVETTISAGYFFTSILGESIRREYIWSSDSTGVQDIIDYIEKLSTSDKKILSKKIITQQIVLYFKLLSTISKDMFLVTYIERLVTGRQINEMMDISFKDIALIKSFLRNGVSLDENVKNSIRIIPTIICGLNKIKENLNHLNFESIIYNRESLHEILSAAFLSRDKKLVKDALCCMRYNIPKSCEDKMANCIKGFNKSDNLLIPLTSNSHAALKQAKEALEISDGYLEAERAMVQKLKDEIETLRKDDNEKVTILQEENRQLKEKLEQLVVENGELKTFKESIKKML</sequence>
<accession>A0A0N4Z213</accession>
<dbReference type="Proteomes" id="UP000038045">
    <property type="component" value="Unplaced"/>
</dbReference>
<keyword evidence="1" id="KW-0175">Coiled coil</keyword>
<dbReference type="AlphaFoldDB" id="A0A0N4Z213"/>
<organism evidence="2 3">
    <name type="scientific">Parastrongyloides trichosuri</name>
    <name type="common">Possum-specific nematode worm</name>
    <dbReference type="NCBI Taxonomy" id="131310"/>
    <lineage>
        <taxon>Eukaryota</taxon>
        <taxon>Metazoa</taxon>
        <taxon>Ecdysozoa</taxon>
        <taxon>Nematoda</taxon>
        <taxon>Chromadorea</taxon>
        <taxon>Rhabditida</taxon>
        <taxon>Tylenchina</taxon>
        <taxon>Panagrolaimomorpha</taxon>
        <taxon>Strongyloidoidea</taxon>
        <taxon>Strongyloididae</taxon>
        <taxon>Parastrongyloides</taxon>
    </lineage>
</organism>
<reference evidence="3" key="1">
    <citation type="submission" date="2017-02" db="UniProtKB">
        <authorList>
            <consortium name="WormBaseParasite"/>
        </authorList>
    </citation>
    <scope>IDENTIFICATION</scope>
</reference>